<proteinExistence type="inferred from homology"/>
<reference evidence="9 10" key="1">
    <citation type="submission" date="2015-01" db="EMBL/GenBank/DDBJ databases">
        <title>The Genome Sequence of Fonsecaea multimorphosa CBS 102226.</title>
        <authorList>
            <consortium name="The Broad Institute Genomics Platform"/>
            <person name="Cuomo C."/>
            <person name="de Hoog S."/>
            <person name="Gorbushina A."/>
            <person name="Stielow B."/>
            <person name="Teixiera M."/>
            <person name="Abouelleil A."/>
            <person name="Chapman S.B."/>
            <person name="Priest M."/>
            <person name="Young S.K."/>
            <person name="Wortman J."/>
            <person name="Nusbaum C."/>
            <person name="Birren B."/>
        </authorList>
    </citation>
    <scope>NUCLEOTIDE SEQUENCE [LARGE SCALE GENOMIC DNA]</scope>
    <source>
        <strain evidence="9 10">CBS 102226</strain>
    </source>
</reference>
<keyword evidence="3 7" id="KW-0479">Metal-binding</keyword>
<comment type="similarity">
    <text evidence="2 8">Belongs to the cytochrome P450 family.</text>
</comment>
<sequence>MDVRLLVALAALCFLLIRVISIGMRRPKMPPGGEKGPPTLPVIGNLHQIPKKDIHLQHQKWAQEYGPIFSLKLGTQDVVVLASGEMIKRLVDKRSGNYADRPSLFMQDIFEHSRIIMRGYDDLWKVERKLYHQFLNSTKAARYTPYQDLETKQLCFDLLHRPQAFEGLITRTTLSAATSMAYGFRVTDPNNPIMKELLHNAHGFFTMVHKSQLLDWYPQLRPIVRWLPSFLYPMYRDAKEIFRREKAQFHQLLNDTRKKMAYENSLPSTQQEGAILTDHAAAYIAGIAMEGATDTQSNQLAGFIKAMMLYPEVQKQAHTQLDDVVGSDCLPEPSDLDHLPYIRQIMKEVVRWMPTAVTGAIPHAARAQDEIDGYVIPQGATILLAVWAANNDPALFPNPRVFDPSRQNPSLSMGEAALAPDIRDRDHWTFGAGRRICPGIHVAEGTLLLSMARILWAFDISKAKDAQGREIHVDQDELTQSIAARPLPFKCDIRVRSDKHAEVVRKAWDGAQHVLDEAGNYKMNVL</sequence>
<dbReference type="GO" id="GO:0016705">
    <property type="term" value="F:oxidoreductase activity, acting on paired donors, with incorporation or reduction of molecular oxygen"/>
    <property type="evidence" value="ECO:0007669"/>
    <property type="project" value="InterPro"/>
</dbReference>
<dbReference type="CDD" id="cd11065">
    <property type="entry name" value="CYP64-like"/>
    <property type="match status" value="1"/>
</dbReference>
<dbReference type="InterPro" id="IPR017972">
    <property type="entry name" value="Cyt_P450_CS"/>
</dbReference>
<dbReference type="GeneID" id="27713181"/>
<keyword evidence="7 8" id="KW-0349">Heme</keyword>
<dbReference type="PROSITE" id="PS00086">
    <property type="entry name" value="CYTOCHROME_P450"/>
    <property type="match status" value="1"/>
</dbReference>
<evidence type="ECO:0000256" key="7">
    <source>
        <dbReference type="PIRSR" id="PIRSR602401-1"/>
    </source>
</evidence>
<accession>A0A0D2II44</accession>
<evidence type="ECO:0000256" key="2">
    <source>
        <dbReference type="ARBA" id="ARBA00010617"/>
    </source>
</evidence>
<comment type="cofactor">
    <cofactor evidence="1 7">
        <name>heme</name>
        <dbReference type="ChEBI" id="CHEBI:30413"/>
    </cofactor>
</comment>
<dbReference type="Gene3D" id="1.10.630.10">
    <property type="entry name" value="Cytochrome P450"/>
    <property type="match status" value="1"/>
</dbReference>
<dbReference type="InterPro" id="IPR001128">
    <property type="entry name" value="Cyt_P450"/>
</dbReference>
<dbReference type="OrthoDB" id="1103324at2759"/>
<evidence type="ECO:0000256" key="5">
    <source>
        <dbReference type="ARBA" id="ARBA00023004"/>
    </source>
</evidence>
<evidence type="ECO:0000256" key="3">
    <source>
        <dbReference type="ARBA" id="ARBA00022723"/>
    </source>
</evidence>
<evidence type="ECO:0000256" key="4">
    <source>
        <dbReference type="ARBA" id="ARBA00023002"/>
    </source>
</evidence>
<keyword evidence="10" id="KW-1185">Reference proteome</keyword>
<dbReference type="STRING" id="1442371.A0A0D2II44"/>
<dbReference type="GO" id="GO:0005506">
    <property type="term" value="F:iron ion binding"/>
    <property type="evidence" value="ECO:0007669"/>
    <property type="project" value="InterPro"/>
</dbReference>
<dbReference type="GO" id="GO:0004497">
    <property type="term" value="F:monooxygenase activity"/>
    <property type="evidence" value="ECO:0007669"/>
    <property type="project" value="UniProtKB-KW"/>
</dbReference>
<organism evidence="9 10">
    <name type="scientific">Fonsecaea multimorphosa CBS 102226</name>
    <dbReference type="NCBI Taxonomy" id="1442371"/>
    <lineage>
        <taxon>Eukaryota</taxon>
        <taxon>Fungi</taxon>
        <taxon>Dikarya</taxon>
        <taxon>Ascomycota</taxon>
        <taxon>Pezizomycotina</taxon>
        <taxon>Eurotiomycetes</taxon>
        <taxon>Chaetothyriomycetidae</taxon>
        <taxon>Chaetothyriales</taxon>
        <taxon>Herpotrichiellaceae</taxon>
        <taxon>Fonsecaea</taxon>
    </lineage>
</organism>
<evidence type="ECO:0008006" key="11">
    <source>
        <dbReference type="Google" id="ProtNLM"/>
    </source>
</evidence>
<dbReference type="VEuPathDB" id="FungiDB:Z520_07435"/>
<keyword evidence="6 8" id="KW-0503">Monooxygenase</keyword>
<name>A0A0D2II44_9EURO</name>
<dbReference type="EMBL" id="KN848076">
    <property type="protein sequence ID" value="KIX96716.1"/>
    <property type="molecule type" value="Genomic_DNA"/>
</dbReference>
<evidence type="ECO:0000256" key="1">
    <source>
        <dbReference type="ARBA" id="ARBA00001971"/>
    </source>
</evidence>
<evidence type="ECO:0000313" key="10">
    <source>
        <dbReference type="Proteomes" id="UP000053411"/>
    </source>
</evidence>
<dbReference type="InterPro" id="IPR002401">
    <property type="entry name" value="Cyt_P450_E_grp-I"/>
</dbReference>
<feature type="binding site" description="axial binding residue" evidence="7">
    <location>
        <position position="437"/>
    </location>
    <ligand>
        <name>heme</name>
        <dbReference type="ChEBI" id="CHEBI:30413"/>
    </ligand>
    <ligandPart>
        <name>Fe</name>
        <dbReference type="ChEBI" id="CHEBI:18248"/>
    </ligandPart>
</feature>
<evidence type="ECO:0000313" key="9">
    <source>
        <dbReference type="EMBL" id="KIX96716.1"/>
    </source>
</evidence>
<dbReference type="Proteomes" id="UP000053411">
    <property type="component" value="Unassembled WGS sequence"/>
</dbReference>
<dbReference type="GO" id="GO:0020037">
    <property type="term" value="F:heme binding"/>
    <property type="evidence" value="ECO:0007669"/>
    <property type="project" value="InterPro"/>
</dbReference>
<keyword evidence="5 7" id="KW-0408">Iron</keyword>
<dbReference type="SUPFAM" id="SSF48264">
    <property type="entry name" value="Cytochrome P450"/>
    <property type="match status" value="1"/>
</dbReference>
<dbReference type="AlphaFoldDB" id="A0A0D2II44"/>
<dbReference type="InterPro" id="IPR036396">
    <property type="entry name" value="Cyt_P450_sf"/>
</dbReference>
<dbReference type="RefSeq" id="XP_016630839.1">
    <property type="nucleotide sequence ID" value="XM_016777933.1"/>
</dbReference>
<dbReference type="PRINTS" id="PR00463">
    <property type="entry name" value="EP450I"/>
</dbReference>
<evidence type="ECO:0000256" key="8">
    <source>
        <dbReference type="RuleBase" id="RU000461"/>
    </source>
</evidence>
<dbReference type="PANTHER" id="PTHR46300">
    <property type="entry name" value="P450, PUTATIVE (EUROFUNG)-RELATED-RELATED"/>
    <property type="match status" value="1"/>
</dbReference>
<dbReference type="Pfam" id="PF00067">
    <property type="entry name" value="p450"/>
    <property type="match status" value="1"/>
</dbReference>
<dbReference type="InterPro" id="IPR050364">
    <property type="entry name" value="Cytochrome_P450_fung"/>
</dbReference>
<keyword evidence="4 8" id="KW-0560">Oxidoreductase</keyword>
<evidence type="ECO:0000256" key="6">
    <source>
        <dbReference type="ARBA" id="ARBA00023033"/>
    </source>
</evidence>
<gene>
    <name evidence="9" type="ORF">Z520_07435</name>
</gene>
<dbReference type="PANTHER" id="PTHR46300:SF2">
    <property type="entry name" value="CYTOCHROME P450 MONOOXYGENASE ALNH-RELATED"/>
    <property type="match status" value="1"/>
</dbReference>
<protein>
    <recommendedName>
        <fullName evidence="11">O-methylsterigmatocystin oxidoreductase</fullName>
    </recommendedName>
</protein>